<dbReference type="EMBL" id="JBHSCW010000009">
    <property type="protein sequence ID" value="MFC4352835.1"/>
    <property type="molecule type" value="Genomic_DNA"/>
</dbReference>
<keyword evidence="5 6" id="KW-0804">Transcription</keyword>
<dbReference type="InterPro" id="IPR035926">
    <property type="entry name" value="NusB-like_sf"/>
</dbReference>
<sequence length="172" mass="19637">MDKVTGSETENGDTQKPQVHKSVRKRRAARLAAVQALYQIEMNKASTEAVILEFLKYRTDEEIEGYSLGEVDQKLFTELVRGVHREAADLDDMLSAVISEGWQVERLEFLLRLILRAGTYEIGHRLEFSAKAAINEYVDLAHDFFNDREPAMVNGMLDRIARSLRSEEFETG</sequence>
<evidence type="ECO:0000256" key="2">
    <source>
        <dbReference type="ARBA" id="ARBA00022814"/>
    </source>
</evidence>
<evidence type="ECO:0000256" key="3">
    <source>
        <dbReference type="ARBA" id="ARBA00022884"/>
    </source>
</evidence>
<keyword evidence="10" id="KW-1185">Reference proteome</keyword>
<dbReference type="Proteomes" id="UP001595799">
    <property type="component" value="Unassembled WGS sequence"/>
</dbReference>
<keyword evidence="2 6" id="KW-0889">Transcription antitermination</keyword>
<dbReference type="HAMAP" id="MF_00073">
    <property type="entry name" value="NusB"/>
    <property type="match status" value="1"/>
</dbReference>
<keyword evidence="4 6" id="KW-0805">Transcription regulation</keyword>
<dbReference type="InterPro" id="IPR006027">
    <property type="entry name" value="NusB_RsmB_TIM44"/>
</dbReference>
<feature type="domain" description="NusB/RsmB/TIM44" evidence="8">
    <location>
        <begin position="28"/>
        <end position="162"/>
    </location>
</feature>
<comment type="function">
    <text evidence="6">Involved in transcription antitermination. Required for transcription of ribosomal RNA (rRNA) genes. Binds specifically to the boxA antiterminator sequence of the ribosomal RNA (rrn) operons.</text>
</comment>
<dbReference type="Pfam" id="PF01029">
    <property type="entry name" value="NusB"/>
    <property type="match status" value="1"/>
</dbReference>
<dbReference type="PANTHER" id="PTHR11078:SF3">
    <property type="entry name" value="ANTITERMINATION NUSB DOMAIN-CONTAINING PROTEIN"/>
    <property type="match status" value="1"/>
</dbReference>
<feature type="region of interest" description="Disordered" evidence="7">
    <location>
        <begin position="1"/>
        <end position="23"/>
    </location>
</feature>
<comment type="caution">
    <text evidence="9">The sequence shown here is derived from an EMBL/GenBank/DDBJ whole genome shotgun (WGS) entry which is preliminary data.</text>
</comment>
<dbReference type="InterPro" id="IPR011605">
    <property type="entry name" value="NusB_fam"/>
</dbReference>
<dbReference type="Gene3D" id="1.10.940.10">
    <property type="entry name" value="NusB-like"/>
    <property type="match status" value="1"/>
</dbReference>
<comment type="similarity">
    <text evidence="1 6">Belongs to the NusB family.</text>
</comment>
<evidence type="ECO:0000256" key="6">
    <source>
        <dbReference type="HAMAP-Rule" id="MF_00073"/>
    </source>
</evidence>
<evidence type="ECO:0000256" key="1">
    <source>
        <dbReference type="ARBA" id="ARBA00005952"/>
    </source>
</evidence>
<evidence type="ECO:0000256" key="5">
    <source>
        <dbReference type="ARBA" id="ARBA00023163"/>
    </source>
</evidence>
<organism evidence="9 10">
    <name type="scientific">Fodinicurvata halophila</name>
    <dbReference type="NCBI Taxonomy" id="1419723"/>
    <lineage>
        <taxon>Bacteria</taxon>
        <taxon>Pseudomonadati</taxon>
        <taxon>Pseudomonadota</taxon>
        <taxon>Alphaproteobacteria</taxon>
        <taxon>Rhodospirillales</taxon>
        <taxon>Rhodovibrionaceae</taxon>
        <taxon>Fodinicurvata</taxon>
    </lineage>
</organism>
<dbReference type="PANTHER" id="PTHR11078">
    <property type="entry name" value="N UTILIZATION SUBSTANCE PROTEIN B-RELATED"/>
    <property type="match status" value="1"/>
</dbReference>
<proteinExistence type="inferred from homology"/>
<evidence type="ECO:0000313" key="10">
    <source>
        <dbReference type="Proteomes" id="UP001595799"/>
    </source>
</evidence>
<dbReference type="RefSeq" id="WP_382423214.1">
    <property type="nucleotide sequence ID" value="NZ_JBHSCW010000009.1"/>
</dbReference>
<accession>A0ABV8UNR3</accession>
<evidence type="ECO:0000313" key="9">
    <source>
        <dbReference type="EMBL" id="MFC4352835.1"/>
    </source>
</evidence>
<keyword evidence="3 6" id="KW-0694">RNA-binding</keyword>
<dbReference type="NCBIfam" id="TIGR01951">
    <property type="entry name" value="nusB"/>
    <property type="match status" value="1"/>
</dbReference>
<name>A0ABV8UNR3_9PROT</name>
<gene>
    <name evidence="6 9" type="primary">nusB</name>
    <name evidence="9" type="ORF">ACFOW6_14885</name>
</gene>
<protein>
    <recommendedName>
        <fullName evidence="6">Transcription antitermination protein NusB</fullName>
    </recommendedName>
    <alternativeName>
        <fullName evidence="6">Antitermination factor NusB</fullName>
    </alternativeName>
</protein>
<evidence type="ECO:0000256" key="4">
    <source>
        <dbReference type="ARBA" id="ARBA00023015"/>
    </source>
</evidence>
<reference evidence="10" key="1">
    <citation type="journal article" date="2019" name="Int. J. Syst. Evol. Microbiol.">
        <title>The Global Catalogue of Microorganisms (GCM) 10K type strain sequencing project: providing services to taxonomists for standard genome sequencing and annotation.</title>
        <authorList>
            <consortium name="The Broad Institute Genomics Platform"/>
            <consortium name="The Broad Institute Genome Sequencing Center for Infectious Disease"/>
            <person name="Wu L."/>
            <person name="Ma J."/>
        </authorList>
    </citation>
    <scope>NUCLEOTIDE SEQUENCE [LARGE SCALE GENOMIC DNA]</scope>
    <source>
        <strain evidence="10">CECT 8472</strain>
    </source>
</reference>
<evidence type="ECO:0000256" key="7">
    <source>
        <dbReference type="SAM" id="MobiDB-lite"/>
    </source>
</evidence>
<feature type="compositionally biased region" description="Polar residues" evidence="7">
    <location>
        <begin position="1"/>
        <end position="17"/>
    </location>
</feature>
<evidence type="ECO:0000259" key="8">
    <source>
        <dbReference type="Pfam" id="PF01029"/>
    </source>
</evidence>
<dbReference type="SUPFAM" id="SSF48013">
    <property type="entry name" value="NusB-like"/>
    <property type="match status" value="1"/>
</dbReference>